<evidence type="ECO:0000256" key="1">
    <source>
        <dbReference type="ARBA" id="ARBA00037957"/>
    </source>
</evidence>
<gene>
    <name evidence="3" type="ORF">GDO81_021842</name>
</gene>
<proteinExistence type="inferred from homology"/>
<organism evidence="3 4">
    <name type="scientific">Engystomops pustulosus</name>
    <name type="common">Tungara frog</name>
    <name type="synonym">Physalaemus pustulosus</name>
    <dbReference type="NCBI Taxonomy" id="76066"/>
    <lineage>
        <taxon>Eukaryota</taxon>
        <taxon>Metazoa</taxon>
        <taxon>Chordata</taxon>
        <taxon>Craniata</taxon>
        <taxon>Vertebrata</taxon>
        <taxon>Euteleostomi</taxon>
        <taxon>Amphibia</taxon>
        <taxon>Batrachia</taxon>
        <taxon>Anura</taxon>
        <taxon>Neobatrachia</taxon>
        <taxon>Hyloidea</taxon>
        <taxon>Leptodactylidae</taxon>
        <taxon>Leiuperinae</taxon>
        <taxon>Engystomops</taxon>
    </lineage>
</organism>
<dbReference type="PANTHER" id="PTHR14469">
    <property type="entry name" value="SARCOMA ANTIGEN NY-SAR-23"/>
    <property type="match status" value="1"/>
</dbReference>
<comment type="similarity">
    <text evidence="1">Belongs to the PC-esterase family.</text>
</comment>
<evidence type="ECO:0000256" key="2">
    <source>
        <dbReference type="SAM" id="MobiDB-lite"/>
    </source>
</evidence>
<protein>
    <recommendedName>
        <fullName evidence="5">PC-esterase domain containing 1A</fullName>
    </recommendedName>
</protein>
<dbReference type="InterPro" id="IPR036514">
    <property type="entry name" value="SGNH_hydro_sf"/>
</dbReference>
<keyword evidence="4" id="KW-1185">Reference proteome</keyword>
<reference evidence="3" key="1">
    <citation type="thesis" date="2020" institute="ProQuest LLC" country="789 East Eisenhower Parkway, Ann Arbor, MI, USA">
        <title>Comparative Genomics and Chromosome Evolution.</title>
        <authorList>
            <person name="Mudd A.B."/>
        </authorList>
    </citation>
    <scope>NUCLEOTIDE SEQUENCE</scope>
    <source>
        <strain evidence="3">237g6f4</strain>
        <tissue evidence="3">Blood</tissue>
    </source>
</reference>
<accession>A0AAV6ZBP5</accession>
<dbReference type="SUPFAM" id="SSF52266">
    <property type="entry name" value="SGNH hydrolase"/>
    <property type="match status" value="1"/>
</dbReference>
<comment type="caution">
    <text evidence="3">The sequence shown here is derived from an EMBL/GenBank/DDBJ whole genome shotgun (WGS) entry which is preliminary data.</text>
</comment>
<dbReference type="PANTHER" id="PTHR14469:SF0">
    <property type="entry name" value="FAMILY WITH SEQUENCE SIMILARITY 113"/>
    <property type="match status" value="1"/>
</dbReference>
<evidence type="ECO:0008006" key="5">
    <source>
        <dbReference type="Google" id="ProtNLM"/>
    </source>
</evidence>
<dbReference type="Gene3D" id="3.40.50.1110">
    <property type="entry name" value="SGNH hydrolase"/>
    <property type="match status" value="1"/>
</dbReference>
<name>A0AAV6ZBP5_ENGPU</name>
<evidence type="ECO:0000313" key="3">
    <source>
        <dbReference type="EMBL" id="KAG8544790.1"/>
    </source>
</evidence>
<dbReference type="EMBL" id="WNYA01001987">
    <property type="protein sequence ID" value="KAG8544790.1"/>
    <property type="molecule type" value="Genomic_DNA"/>
</dbReference>
<dbReference type="Proteomes" id="UP000824782">
    <property type="component" value="Unassembled WGS sequence"/>
</dbReference>
<evidence type="ECO:0000313" key="4">
    <source>
        <dbReference type="Proteomes" id="UP000824782"/>
    </source>
</evidence>
<sequence>MGHFRSADVRQLLHNKFVVVLGDSIQRSVYKDLVKLLRDDKFVSEAQLKRKGEMSFENDALVEGGSLNEMHNGTTYREVRQYRTGHHLVRFYFLTRVYSTYLESVLSDFQRGPQPDVVMVNSCVWDLMRYDDHHLEVYKTNLDNLFQRLKEVLSPQCLIIWNMTMPVGFRDNEIPENTVHNLRMDIAEGNFFSATLADFHKLDVLDMHYHFRCNLRLRCRDAVHWNPVAHRKYSQILLTHIARAWGVEMPKGKMPEGSTAEPPVSVALKTDPCPKLRPPIQKRERCGQGAAYMPGYTSFDGISINAMSGVLCPGYFTSDASPFVTDSPLLSANIAPGYCPHPPGPPQGPPFASRSFLLPHMPLPPMNFSPFPHHSPYPQEDWSMKMMPRRALKPRGGWTHPYPRPPMYLPRIY</sequence>
<dbReference type="AlphaFoldDB" id="A0AAV6ZBP5"/>
<feature type="region of interest" description="Disordered" evidence="2">
    <location>
        <begin position="252"/>
        <end position="280"/>
    </location>
</feature>